<keyword evidence="1" id="KW-0472">Membrane</keyword>
<name>A0A0P9CZ87_9BACL</name>
<reference evidence="2 3" key="1">
    <citation type="submission" date="2015-09" db="EMBL/GenBank/DDBJ databases">
        <title>Draft genome sequence of Alicyclobacillus ferrooxydans DSM 22381.</title>
        <authorList>
            <person name="Hemp J."/>
        </authorList>
    </citation>
    <scope>NUCLEOTIDE SEQUENCE [LARGE SCALE GENOMIC DNA]</scope>
    <source>
        <strain evidence="2 3">TC-34</strain>
    </source>
</reference>
<evidence type="ECO:0000256" key="1">
    <source>
        <dbReference type="SAM" id="Phobius"/>
    </source>
</evidence>
<evidence type="ECO:0000313" key="3">
    <source>
        <dbReference type="Proteomes" id="UP000050482"/>
    </source>
</evidence>
<dbReference type="Proteomes" id="UP000050482">
    <property type="component" value="Unassembled WGS sequence"/>
</dbReference>
<keyword evidence="1" id="KW-0812">Transmembrane</keyword>
<gene>
    <name evidence="2" type="ORF">AN477_04185</name>
</gene>
<proteinExistence type="predicted"/>
<keyword evidence="3" id="KW-1185">Reference proteome</keyword>
<sequence length="116" mass="13508">MLEVHSPIPLTEGENLMWGISTKHVTHFFIGLAVSSPIIALSAALLPFVHTPRWVSMFFGIGIGLMFAAVPYRERPLAEFLWLRMRFSFRPKSLLFDRAYRIRKHRIVEQRNGRRT</sequence>
<protein>
    <submittedName>
        <fullName evidence="2">Uncharacterized protein</fullName>
    </submittedName>
</protein>
<dbReference type="OrthoDB" id="2376901at2"/>
<keyword evidence="1" id="KW-1133">Transmembrane helix</keyword>
<accession>A0A0P9CZ87</accession>
<feature type="transmembrane region" description="Helical" evidence="1">
    <location>
        <begin position="25"/>
        <end position="48"/>
    </location>
</feature>
<feature type="transmembrane region" description="Helical" evidence="1">
    <location>
        <begin position="54"/>
        <end position="72"/>
    </location>
</feature>
<comment type="caution">
    <text evidence="2">The sequence shown here is derived from an EMBL/GenBank/DDBJ whole genome shotgun (WGS) entry which is preliminary data.</text>
</comment>
<dbReference type="EMBL" id="LJCO01000016">
    <property type="protein sequence ID" value="KPV45043.1"/>
    <property type="molecule type" value="Genomic_DNA"/>
</dbReference>
<dbReference type="RefSeq" id="WP_054967928.1">
    <property type="nucleotide sequence ID" value="NZ_LJCO01000016.1"/>
</dbReference>
<organism evidence="2 3">
    <name type="scientific">Alicyclobacillus ferrooxydans</name>
    <dbReference type="NCBI Taxonomy" id="471514"/>
    <lineage>
        <taxon>Bacteria</taxon>
        <taxon>Bacillati</taxon>
        <taxon>Bacillota</taxon>
        <taxon>Bacilli</taxon>
        <taxon>Bacillales</taxon>
        <taxon>Alicyclobacillaceae</taxon>
        <taxon>Alicyclobacillus</taxon>
    </lineage>
</organism>
<dbReference type="PATRIC" id="fig|471514.4.peg.4082"/>
<evidence type="ECO:0000313" key="2">
    <source>
        <dbReference type="EMBL" id="KPV45043.1"/>
    </source>
</evidence>
<dbReference type="AlphaFoldDB" id="A0A0P9CZ87"/>